<sequence>MLVLYIKYLCICTSYGCRIKLVKCLTYAGIKFIYDILIVVGFNYIPWLPYVWITFLLGSSYMIYMLFIPSLLYLTIYR</sequence>
<keyword evidence="3" id="KW-1185">Reference proteome</keyword>
<evidence type="ECO:0000313" key="2">
    <source>
        <dbReference type="EMBL" id="TKR73653.1"/>
    </source>
</evidence>
<proteinExistence type="predicted"/>
<comment type="caution">
    <text evidence="2">The sequence shown here is derived from an EMBL/GenBank/DDBJ whole genome shotgun (WGS) entry which is preliminary data.</text>
</comment>
<accession>A0A4U5MVR5</accession>
<protein>
    <submittedName>
        <fullName evidence="2">Uncharacterized protein</fullName>
    </submittedName>
</protein>
<keyword evidence="1" id="KW-0472">Membrane</keyword>
<reference evidence="2 3" key="1">
    <citation type="journal article" date="2015" name="Genome Biol.">
        <title>Comparative genomics of Steinernema reveals deeply conserved gene regulatory networks.</title>
        <authorList>
            <person name="Dillman A.R."/>
            <person name="Macchietto M."/>
            <person name="Porter C.F."/>
            <person name="Rogers A."/>
            <person name="Williams B."/>
            <person name="Antoshechkin I."/>
            <person name="Lee M.M."/>
            <person name="Goodwin Z."/>
            <person name="Lu X."/>
            <person name="Lewis E.E."/>
            <person name="Goodrich-Blair H."/>
            <person name="Stock S.P."/>
            <person name="Adams B.J."/>
            <person name="Sternberg P.W."/>
            <person name="Mortazavi A."/>
        </authorList>
    </citation>
    <scope>NUCLEOTIDE SEQUENCE [LARGE SCALE GENOMIC DNA]</scope>
    <source>
        <strain evidence="2 3">ALL</strain>
    </source>
</reference>
<evidence type="ECO:0000256" key="1">
    <source>
        <dbReference type="SAM" id="Phobius"/>
    </source>
</evidence>
<name>A0A4U5MVR5_STECR</name>
<evidence type="ECO:0000313" key="3">
    <source>
        <dbReference type="Proteomes" id="UP000298663"/>
    </source>
</evidence>
<keyword evidence="1" id="KW-0812">Transmembrane</keyword>
<dbReference type="EMBL" id="AZBU02000006">
    <property type="protein sequence ID" value="TKR73653.1"/>
    <property type="molecule type" value="Genomic_DNA"/>
</dbReference>
<keyword evidence="1" id="KW-1133">Transmembrane helix</keyword>
<gene>
    <name evidence="2" type="ORF">L596_020939</name>
</gene>
<organism evidence="2 3">
    <name type="scientific">Steinernema carpocapsae</name>
    <name type="common">Entomopathogenic nematode</name>
    <dbReference type="NCBI Taxonomy" id="34508"/>
    <lineage>
        <taxon>Eukaryota</taxon>
        <taxon>Metazoa</taxon>
        <taxon>Ecdysozoa</taxon>
        <taxon>Nematoda</taxon>
        <taxon>Chromadorea</taxon>
        <taxon>Rhabditida</taxon>
        <taxon>Tylenchina</taxon>
        <taxon>Panagrolaimomorpha</taxon>
        <taxon>Strongyloidoidea</taxon>
        <taxon>Steinernematidae</taxon>
        <taxon>Steinernema</taxon>
    </lineage>
</organism>
<reference evidence="2 3" key="2">
    <citation type="journal article" date="2019" name="G3 (Bethesda)">
        <title>Hybrid Assembly of the Genome of the Entomopathogenic Nematode Steinernema carpocapsae Identifies the X-Chromosome.</title>
        <authorList>
            <person name="Serra L."/>
            <person name="Macchietto M."/>
            <person name="Macias-Munoz A."/>
            <person name="McGill C.J."/>
            <person name="Rodriguez I.M."/>
            <person name="Rodriguez B."/>
            <person name="Murad R."/>
            <person name="Mortazavi A."/>
        </authorList>
    </citation>
    <scope>NUCLEOTIDE SEQUENCE [LARGE SCALE GENOMIC DNA]</scope>
    <source>
        <strain evidence="2 3">ALL</strain>
    </source>
</reference>
<feature type="transmembrane region" description="Helical" evidence="1">
    <location>
        <begin position="51"/>
        <end position="74"/>
    </location>
</feature>
<feature type="transmembrane region" description="Helical" evidence="1">
    <location>
        <begin position="24"/>
        <end position="45"/>
    </location>
</feature>
<dbReference type="Proteomes" id="UP000298663">
    <property type="component" value="Unassembled WGS sequence"/>
</dbReference>
<dbReference type="AlphaFoldDB" id="A0A4U5MVR5"/>